<evidence type="ECO:0000313" key="3">
    <source>
        <dbReference type="EMBL" id="PJA89806.1"/>
    </source>
</evidence>
<sequence>MIIIKLKGGLGNQLFQYSFGRLLAFKRNEELFLDKDILGAKKDSYRQFGLKHFNITGNVATPEEIKKTKYPFGIFSKVWRGFKGKILKIHNIGWNPRVLDSKKSYFDGYWQSYKYPDTIRKILLKELTLKIPIENKYSKILEKINNPNSISLHIRRGDYINDPKTSKVHNICDLDYYTRAVKDLADKLDNPIFFIFSDDIEWVKENLKIDFPMIFVSGSGIEDYEELILMSKCKHNIIANSSFSWWGAWFNSNEDKIVIAPKKWNNDHPEKFKDLIPESWIKI</sequence>
<evidence type="ECO:0000256" key="2">
    <source>
        <dbReference type="ARBA" id="ARBA00022679"/>
    </source>
</evidence>
<dbReference type="Proteomes" id="UP000230843">
    <property type="component" value="Unassembled WGS sequence"/>
</dbReference>
<proteinExistence type="predicted"/>
<dbReference type="AlphaFoldDB" id="A0A2M7Z6N2"/>
<evidence type="ECO:0000256" key="1">
    <source>
        <dbReference type="ARBA" id="ARBA00022676"/>
    </source>
</evidence>
<dbReference type="EMBL" id="PFVJ01000048">
    <property type="protein sequence ID" value="PJA89806.1"/>
    <property type="molecule type" value="Genomic_DNA"/>
</dbReference>
<gene>
    <name evidence="3" type="ORF">CO137_02305</name>
</gene>
<dbReference type="GO" id="GO:0008107">
    <property type="term" value="F:galactoside 2-alpha-L-fucosyltransferase activity"/>
    <property type="evidence" value="ECO:0007669"/>
    <property type="project" value="InterPro"/>
</dbReference>
<evidence type="ECO:0000313" key="4">
    <source>
        <dbReference type="Proteomes" id="UP000230843"/>
    </source>
</evidence>
<name>A0A2M7Z6N2_9BACT</name>
<keyword evidence="2 3" id="KW-0808">Transferase</keyword>
<reference evidence="4" key="1">
    <citation type="submission" date="2017-09" db="EMBL/GenBank/DDBJ databases">
        <title>Depth-based differentiation of microbial function through sediment-hosted aquifers and enrichment of novel symbionts in the deep terrestrial subsurface.</title>
        <authorList>
            <person name="Probst A.J."/>
            <person name="Ladd B."/>
            <person name="Jarett J.K."/>
            <person name="Geller-Mcgrath D.E."/>
            <person name="Sieber C.M.K."/>
            <person name="Emerson J.B."/>
            <person name="Anantharaman K."/>
            <person name="Thomas B.C."/>
            <person name="Malmstrom R."/>
            <person name="Stieglmeier M."/>
            <person name="Klingl A."/>
            <person name="Woyke T."/>
            <person name="Ryan C.M."/>
            <person name="Banfield J.F."/>
        </authorList>
    </citation>
    <scope>NUCLEOTIDE SEQUENCE [LARGE SCALE GENOMIC DNA]</scope>
</reference>
<dbReference type="Gene3D" id="3.40.50.11350">
    <property type="match status" value="1"/>
</dbReference>
<comment type="caution">
    <text evidence="3">The sequence shown here is derived from an EMBL/GenBank/DDBJ whole genome shotgun (WGS) entry which is preliminary data.</text>
</comment>
<dbReference type="Pfam" id="PF01531">
    <property type="entry name" value="Glyco_transf_11"/>
    <property type="match status" value="1"/>
</dbReference>
<dbReference type="CDD" id="cd11301">
    <property type="entry name" value="Fut1_Fut2_like"/>
    <property type="match status" value="1"/>
</dbReference>
<dbReference type="PANTHER" id="PTHR11927">
    <property type="entry name" value="GALACTOSIDE 2-L-FUCOSYLTRANSFERASE"/>
    <property type="match status" value="1"/>
</dbReference>
<accession>A0A2M7Z6N2</accession>
<protein>
    <submittedName>
        <fullName evidence="3">Alpha-1,2-fucosyltransferase</fullName>
    </submittedName>
</protein>
<keyword evidence="1 3" id="KW-0328">Glycosyltransferase</keyword>
<dbReference type="PANTHER" id="PTHR11927:SF9">
    <property type="entry name" value="L-FUCOSYLTRANSFERASE"/>
    <property type="match status" value="1"/>
</dbReference>
<dbReference type="GO" id="GO:0005975">
    <property type="term" value="P:carbohydrate metabolic process"/>
    <property type="evidence" value="ECO:0007669"/>
    <property type="project" value="InterPro"/>
</dbReference>
<dbReference type="InterPro" id="IPR002516">
    <property type="entry name" value="Glyco_trans_11"/>
</dbReference>
<dbReference type="GO" id="GO:0016020">
    <property type="term" value="C:membrane"/>
    <property type="evidence" value="ECO:0007669"/>
    <property type="project" value="InterPro"/>
</dbReference>
<organism evidence="3 4">
    <name type="scientific">Candidatus Magasanikbacteria bacterium CG_4_9_14_3_um_filter_32_9</name>
    <dbReference type="NCBI Taxonomy" id="1974644"/>
    <lineage>
        <taxon>Bacteria</taxon>
        <taxon>Candidatus Magasanikiibacteriota</taxon>
    </lineage>
</organism>